<evidence type="ECO:0000259" key="9">
    <source>
        <dbReference type="Pfam" id="PF00793"/>
    </source>
</evidence>
<evidence type="ECO:0000313" key="11">
    <source>
        <dbReference type="Proteomes" id="UP000606870"/>
    </source>
</evidence>
<feature type="domain" description="DAHP synthetase I/KDSA" evidence="9">
    <location>
        <begin position="9"/>
        <end position="263"/>
    </location>
</feature>
<dbReference type="InterPro" id="IPR006269">
    <property type="entry name" value="KDO8P_synthase"/>
</dbReference>
<dbReference type="EMBL" id="JACOGK010000002">
    <property type="protein sequence ID" value="MBC3535827.1"/>
    <property type="molecule type" value="Genomic_DNA"/>
</dbReference>
<protein>
    <recommendedName>
        <fullName evidence="8">2-dehydro-3-deoxyphosphooctonate aldolase</fullName>
        <ecNumber evidence="8">2.5.1.55</ecNumber>
    </recommendedName>
    <alternativeName>
        <fullName evidence="8">3-deoxy-D-manno-octulosonic acid 8-phosphate synthase</fullName>
    </alternativeName>
    <alternativeName>
        <fullName evidence="8">KDO-8-phosphate synthase</fullName>
        <shortName evidence="8">KDO 8-P synthase</shortName>
        <shortName evidence="8">KDOPS</shortName>
    </alternativeName>
    <alternativeName>
        <fullName evidence="8">Phospho-2-dehydro-3-deoxyoctonate aldolase</fullName>
    </alternativeName>
</protein>
<dbReference type="PANTHER" id="PTHR21057">
    <property type="entry name" value="PHOSPHO-2-DEHYDRO-3-DEOXYHEPTONATE ALDOLASE"/>
    <property type="match status" value="1"/>
</dbReference>
<evidence type="ECO:0000256" key="1">
    <source>
        <dbReference type="ARBA" id="ARBA00004496"/>
    </source>
</evidence>
<dbReference type="HAMAP" id="MF_00056">
    <property type="entry name" value="KDO8P_synth"/>
    <property type="match status" value="1"/>
</dbReference>
<comment type="similarity">
    <text evidence="4 8">Belongs to the KdsA family.</text>
</comment>
<evidence type="ECO:0000313" key="10">
    <source>
        <dbReference type="EMBL" id="MBC3535827.1"/>
    </source>
</evidence>
<reference evidence="10 11" key="1">
    <citation type="submission" date="2020-08" db="EMBL/GenBank/DDBJ databases">
        <authorList>
            <person name="Liu C."/>
            <person name="Sun Q."/>
        </authorList>
    </citation>
    <scope>NUCLEOTIDE SEQUENCE [LARGE SCALE GENOMIC DNA]</scope>
    <source>
        <strain evidence="10 11">NSJ-59</strain>
    </source>
</reference>
<evidence type="ECO:0000256" key="6">
    <source>
        <dbReference type="ARBA" id="ARBA00022679"/>
    </source>
</evidence>
<evidence type="ECO:0000256" key="7">
    <source>
        <dbReference type="ARBA" id="ARBA00049112"/>
    </source>
</evidence>
<keyword evidence="5 8" id="KW-0963">Cytoplasm</keyword>
<comment type="subcellular location">
    <subcellularLocation>
        <location evidence="1 8">Cytoplasm</location>
    </subcellularLocation>
</comment>
<gene>
    <name evidence="8 10" type="primary">kdsA</name>
    <name evidence="10" type="ORF">H8J70_00905</name>
</gene>
<dbReference type="RefSeq" id="WP_186501881.1">
    <property type="nucleotide sequence ID" value="NZ_JACOGK010000002.1"/>
</dbReference>
<evidence type="ECO:0000256" key="2">
    <source>
        <dbReference type="ARBA" id="ARBA00004756"/>
    </source>
</evidence>
<dbReference type="Proteomes" id="UP000606870">
    <property type="component" value="Unassembled WGS sequence"/>
</dbReference>
<dbReference type="NCBIfam" id="NF003543">
    <property type="entry name" value="PRK05198.1"/>
    <property type="match status" value="1"/>
</dbReference>
<comment type="catalytic activity">
    <reaction evidence="7 8">
        <text>D-arabinose 5-phosphate + phosphoenolpyruvate + H2O = 3-deoxy-alpha-D-manno-2-octulosonate-8-phosphate + phosphate</text>
        <dbReference type="Rhea" id="RHEA:14053"/>
        <dbReference type="ChEBI" id="CHEBI:15377"/>
        <dbReference type="ChEBI" id="CHEBI:43474"/>
        <dbReference type="ChEBI" id="CHEBI:57693"/>
        <dbReference type="ChEBI" id="CHEBI:58702"/>
        <dbReference type="ChEBI" id="CHEBI:85985"/>
        <dbReference type="EC" id="2.5.1.55"/>
    </reaction>
</comment>
<evidence type="ECO:0000256" key="5">
    <source>
        <dbReference type="ARBA" id="ARBA00022490"/>
    </source>
</evidence>
<dbReference type="GO" id="GO:0008676">
    <property type="term" value="F:3-deoxy-8-phosphooctulonate synthase activity"/>
    <property type="evidence" value="ECO:0007669"/>
    <property type="project" value="UniProtKB-EC"/>
</dbReference>
<keyword evidence="11" id="KW-1185">Reference proteome</keyword>
<dbReference type="EC" id="2.5.1.55" evidence="8"/>
<dbReference type="SUPFAM" id="SSF51569">
    <property type="entry name" value="Aldolase"/>
    <property type="match status" value="1"/>
</dbReference>
<name>A0ABR6VEZ6_9FIRM</name>
<dbReference type="NCBIfam" id="TIGR01362">
    <property type="entry name" value="KDO8P_synth"/>
    <property type="match status" value="1"/>
</dbReference>
<comment type="pathway">
    <text evidence="2">Bacterial outer membrane biogenesis; lipopolysaccharide biosynthesis.</text>
</comment>
<evidence type="ECO:0000256" key="3">
    <source>
        <dbReference type="ARBA" id="ARBA00004845"/>
    </source>
</evidence>
<keyword evidence="6 8" id="KW-0808">Transferase</keyword>
<sequence>MKQVQAGSLHVGGDGKLFVMAGPCVIEDPDRILKIGQEMKAICGRLGLPYIFKASFDKANRSSWKSFRGPGLKRGLEILRDVKKELQVPVVSDIHDVSQVAPAAEVLDVLQIPAFLCRQTDLLQEAAKTGKCINVKKGQFMAPEDMKNVAEKISHAGNENIILTERGVSLGYHNLVVDMRAFPIMRSFGYPVVFDATHSVQLPSGAGTSSSGQRQFIGNLARAAAGSGIDGVFMEVHDNPEEALCDGPNMLYLSQVEAVLRDMAAIKAITDQSVSTATK</sequence>
<proteinExistence type="inferred from homology"/>
<dbReference type="Pfam" id="PF00793">
    <property type="entry name" value="DAHP_synth_1"/>
    <property type="match status" value="1"/>
</dbReference>
<dbReference type="InterPro" id="IPR006218">
    <property type="entry name" value="DAHP1/KDSA"/>
</dbReference>
<accession>A0ABR6VEZ6</accession>
<evidence type="ECO:0000256" key="4">
    <source>
        <dbReference type="ARBA" id="ARBA00010499"/>
    </source>
</evidence>
<dbReference type="Gene3D" id="3.20.20.70">
    <property type="entry name" value="Aldolase class I"/>
    <property type="match status" value="1"/>
</dbReference>
<dbReference type="InterPro" id="IPR013785">
    <property type="entry name" value="Aldolase_TIM"/>
</dbReference>
<comment type="caution">
    <text evidence="10">The sequence shown here is derived from an EMBL/GenBank/DDBJ whole genome shotgun (WGS) entry which is preliminary data.</text>
</comment>
<organism evidence="10 11">
    <name type="scientific">Megasphaera hominis</name>
    <dbReference type="NCBI Taxonomy" id="159836"/>
    <lineage>
        <taxon>Bacteria</taxon>
        <taxon>Bacillati</taxon>
        <taxon>Bacillota</taxon>
        <taxon>Negativicutes</taxon>
        <taxon>Veillonellales</taxon>
        <taxon>Veillonellaceae</taxon>
        <taxon>Megasphaera</taxon>
    </lineage>
</organism>
<keyword evidence="8" id="KW-0448">Lipopolysaccharide biosynthesis</keyword>
<comment type="pathway">
    <text evidence="3 8">Carbohydrate biosynthesis; 3-deoxy-D-manno-octulosonate biosynthesis; 3-deoxy-D-manno-octulosonate from D-ribulose 5-phosphate: step 2/3.</text>
</comment>
<evidence type="ECO:0000256" key="8">
    <source>
        <dbReference type="HAMAP-Rule" id="MF_00056"/>
    </source>
</evidence>